<keyword evidence="7" id="KW-1185">Reference proteome</keyword>
<dbReference type="VEuPathDB" id="VectorBase:PPAPM1_000041"/>
<dbReference type="Gene3D" id="3.30.160.60">
    <property type="entry name" value="Classic Zinc Finger"/>
    <property type="match status" value="6"/>
</dbReference>
<dbReference type="VEuPathDB" id="VectorBase:PPAPM1_001796"/>
<dbReference type="PANTHER" id="PTHR24379:SF121">
    <property type="entry name" value="C2H2-TYPE DOMAIN-CONTAINING PROTEIN"/>
    <property type="match status" value="1"/>
</dbReference>
<dbReference type="Proteomes" id="UP000092462">
    <property type="component" value="Unassembled WGS sequence"/>
</dbReference>
<dbReference type="SMART" id="SM00355">
    <property type="entry name" value="ZnF_C2H2"/>
    <property type="match status" value="10"/>
</dbReference>
<dbReference type="InterPro" id="IPR012934">
    <property type="entry name" value="Znf_AD"/>
</dbReference>
<reference evidence="6" key="1">
    <citation type="submission" date="2022-08" db="UniProtKB">
        <authorList>
            <consortium name="EnsemblMetazoa"/>
        </authorList>
    </citation>
    <scope>IDENTIFICATION</scope>
    <source>
        <strain evidence="6">Israel</strain>
    </source>
</reference>
<dbReference type="Pfam" id="PF07776">
    <property type="entry name" value="zf-AD"/>
    <property type="match status" value="2"/>
</dbReference>
<protein>
    <submittedName>
        <fullName evidence="6">Uncharacterized protein</fullName>
    </submittedName>
</protein>
<sequence>MVLQSEKGFYNSVEQSEQNTTVMSEWTVCRLCLQSNQNSMKCLMDLTHNSIPFCNIFFELVGTTFTDYSAFPGFICPSCEDHMIQAYNFRNKCIEIEEKLKELFSDGSEVISIDFITVAKEVETDEKKSDVEIKVEPEDSTSDNQADVSAEIEPEEQSSKPQKPPKPKRSIYELSEKDLAEFELKIIQCKKCEERFRGVKKFKNHPCVSSDLSVKNNEDEGDKVSIEQEEKPKEIRKKSYKCDQCDKFYTNRNTLALHKDKHTNLMRYACVYCDKKFRCWVSRRTHIFKFHLKKSYCYCNHCGKGFNTHNEMNNHILLRHSSEDMVQSVSYQCEKCGSVFKNLEKLSEHLRHQHGRKVKCEICGKFLKNRKSYNVHKKIHLDEKNYVCPVCSEGFTWNASMKNHVRTNHPNHVHLLPPSARMEEWEMCRMCLKTNGEGKKSVQDVTYNSASLSSIYYDLVGISFTDYPELTSKICTACEEEMIRAYKFRLRCLETEDKIKKMVDGTEVSTIEFISTSQITESPEKEEHFEIEIQAKANQSDENVICTKTFTRRDLEKKKMKCRKCGNVYLGLHMFKNHSCFNRRSHCRENCFMEAPKKVHKCEECDQSFLSRNSYNAHMDRHNNVKRYSCQYCDEKFTEWLTRRTHIYKVHLKKSFCECPYCGKGFSKKYYMNDHINEAHVQETSYQCDICGNVFWSRKAMKKHAMQHMKKEQSVD</sequence>
<feature type="region of interest" description="Disordered" evidence="5">
    <location>
        <begin position="127"/>
        <end position="169"/>
    </location>
</feature>
<evidence type="ECO:0000256" key="3">
    <source>
        <dbReference type="ARBA" id="ARBA00022771"/>
    </source>
</evidence>
<dbReference type="AlphaFoldDB" id="A0A1B0D244"/>
<dbReference type="GO" id="GO:0005634">
    <property type="term" value="C:nucleus"/>
    <property type="evidence" value="ECO:0007669"/>
    <property type="project" value="InterPro"/>
</dbReference>
<accession>A0A1B0D244</accession>
<dbReference type="VEuPathDB" id="VectorBase:PPAI001417"/>
<evidence type="ECO:0000256" key="1">
    <source>
        <dbReference type="ARBA" id="ARBA00022723"/>
    </source>
</evidence>
<name>A0A1B0D244_PHLPP</name>
<keyword evidence="2" id="KW-0677">Repeat</keyword>
<dbReference type="PROSITE" id="PS50157">
    <property type="entry name" value="ZINC_FINGER_C2H2_2"/>
    <property type="match status" value="8"/>
</dbReference>
<keyword evidence="4" id="KW-0862">Zinc</keyword>
<dbReference type="PROSITE" id="PS51915">
    <property type="entry name" value="ZAD"/>
    <property type="match status" value="2"/>
</dbReference>
<dbReference type="SMART" id="SM00868">
    <property type="entry name" value="zf-AD"/>
    <property type="match status" value="2"/>
</dbReference>
<evidence type="ECO:0000313" key="6">
    <source>
        <dbReference type="EnsemblMetazoa" id="PPAI001417-PA"/>
    </source>
</evidence>
<proteinExistence type="predicted"/>
<dbReference type="InterPro" id="IPR013087">
    <property type="entry name" value="Znf_C2H2_type"/>
</dbReference>
<dbReference type="EMBL" id="AJVK01002711">
    <property type="status" value="NOT_ANNOTATED_CDS"/>
    <property type="molecule type" value="Genomic_DNA"/>
</dbReference>
<keyword evidence="3" id="KW-0863">Zinc-finger</keyword>
<evidence type="ECO:0000256" key="4">
    <source>
        <dbReference type="ARBA" id="ARBA00022833"/>
    </source>
</evidence>
<dbReference type="GO" id="GO:0008270">
    <property type="term" value="F:zinc ion binding"/>
    <property type="evidence" value="ECO:0007669"/>
    <property type="project" value="UniProtKB-UniRule"/>
</dbReference>
<evidence type="ECO:0000256" key="2">
    <source>
        <dbReference type="ARBA" id="ARBA00022737"/>
    </source>
</evidence>
<dbReference type="InterPro" id="IPR036236">
    <property type="entry name" value="Znf_C2H2_sf"/>
</dbReference>
<dbReference type="EMBL" id="AJVK01002709">
    <property type="status" value="NOT_ANNOTATED_CDS"/>
    <property type="molecule type" value="Genomic_DNA"/>
</dbReference>
<keyword evidence="1" id="KW-0479">Metal-binding</keyword>
<dbReference type="Pfam" id="PF00096">
    <property type="entry name" value="zf-C2H2"/>
    <property type="match status" value="3"/>
</dbReference>
<evidence type="ECO:0000313" key="7">
    <source>
        <dbReference type="Proteomes" id="UP000092462"/>
    </source>
</evidence>
<feature type="compositionally biased region" description="Basic and acidic residues" evidence="5">
    <location>
        <begin position="127"/>
        <end position="137"/>
    </location>
</feature>
<evidence type="ECO:0000256" key="5">
    <source>
        <dbReference type="SAM" id="MobiDB-lite"/>
    </source>
</evidence>
<dbReference type="EnsemblMetazoa" id="PPAI001417-RA">
    <property type="protein sequence ID" value="PPAI001417-PA"/>
    <property type="gene ID" value="PPAI001417"/>
</dbReference>
<dbReference type="PROSITE" id="PS00028">
    <property type="entry name" value="ZINC_FINGER_C2H2_1"/>
    <property type="match status" value="9"/>
</dbReference>
<organism evidence="6 7">
    <name type="scientific">Phlebotomus papatasi</name>
    <name type="common">Sandfly</name>
    <dbReference type="NCBI Taxonomy" id="29031"/>
    <lineage>
        <taxon>Eukaryota</taxon>
        <taxon>Metazoa</taxon>
        <taxon>Ecdysozoa</taxon>
        <taxon>Arthropoda</taxon>
        <taxon>Hexapoda</taxon>
        <taxon>Insecta</taxon>
        <taxon>Pterygota</taxon>
        <taxon>Neoptera</taxon>
        <taxon>Endopterygota</taxon>
        <taxon>Diptera</taxon>
        <taxon>Nematocera</taxon>
        <taxon>Psychodoidea</taxon>
        <taxon>Psychodidae</taxon>
        <taxon>Phlebotomus</taxon>
        <taxon>Phlebotomus</taxon>
    </lineage>
</organism>
<dbReference type="SUPFAM" id="SSF57716">
    <property type="entry name" value="Glucocorticoid receptor-like (DNA-binding domain)"/>
    <property type="match status" value="2"/>
</dbReference>
<dbReference type="PANTHER" id="PTHR24379">
    <property type="entry name" value="KRAB AND ZINC FINGER DOMAIN-CONTAINING"/>
    <property type="match status" value="1"/>
</dbReference>
<dbReference type="Gene3D" id="3.40.1800.20">
    <property type="match status" value="1"/>
</dbReference>
<dbReference type="SUPFAM" id="SSF57667">
    <property type="entry name" value="beta-beta-alpha zinc fingers"/>
    <property type="match status" value="5"/>
</dbReference>
<dbReference type="EMBL" id="AJVK01002710">
    <property type="status" value="NOT_ANNOTATED_CDS"/>
    <property type="molecule type" value="Genomic_DNA"/>
</dbReference>